<comment type="similarity">
    <text evidence="1">Belongs to the LysR transcriptional regulatory family.</text>
</comment>
<dbReference type="Gene3D" id="3.40.190.290">
    <property type="match status" value="1"/>
</dbReference>
<dbReference type="CDD" id="cd08475">
    <property type="entry name" value="PBP2_CrgA_like_6"/>
    <property type="match status" value="1"/>
</dbReference>
<evidence type="ECO:0000256" key="1">
    <source>
        <dbReference type="ARBA" id="ARBA00009437"/>
    </source>
</evidence>
<evidence type="ECO:0000256" key="2">
    <source>
        <dbReference type="ARBA" id="ARBA00023015"/>
    </source>
</evidence>
<dbReference type="SUPFAM" id="SSF46785">
    <property type="entry name" value="Winged helix' DNA-binding domain"/>
    <property type="match status" value="1"/>
</dbReference>
<dbReference type="GO" id="GO:0043565">
    <property type="term" value="F:sequence-specific DNA binding"/>
    <property type="evidence" value="ECO:0007669"/>
    <property type="project" value="TreeGrafter"/>
</dbReference>
<dbReference type="GO" id="GO:0006351">
    <property type="term" value="P:DNA-templated transcription"/>
    <property type="evidence" value="ECO:0007669"/>
    <property type="project" value="TreeGrafter"/>
</dbReference>
<dbReference type="AlphaFoldDB" id="A0A1B8H7D6"/>
<accession>A0A1B8H7D6</accession>
<dbReference type="InterPro" id="IPR005119">
    <property type="entry name" value="LysR_subst-bd"/>
</dbReference>
<keyword evidence="2" id="KW-0805">Transcription regulation</keyword>
<dbReference type="FunFam" id="1.10.10.10:FF:000001">
    <property type="entry name" value="LysR family transcriptional regulator"/>
    <property type="match status" value="1"/>
</dbReference>
<dbReference type="InterPro" id="IPR036390">
    <property type="entry name" value="WH_DNA-bd_sf"/>
</dbReference>
<reference evidence="6 7" key="1">
    <citation type="submission" date="2016-06" db="EMBL/GenBank/DDBJ databases">
        <authorList>
            <person name="Kjaerup R.B."/>
            <person name="Dalgaard T.S."/>
            <person name="Juul-Madsen H.R."/>
        </authorList>
    </citation>
    <scope>NUCLEOTIDE SEQUENCE [LARGE SCALE GENOMIC DNA]</scope>
    <source>
        <strain evidence="6 7">GCSL-Mp3</strain>
    </source>
</reference>
<dbReference type="Gene3D" id="1.10.10.10">
    <property type="entry name" value="Winged helix-like DNA-binding domain superfamily/Winged helix DNA-binding domain"/>
    <property type="match status" value="1"/>
</dbReference>
<dbReference type="PRINTS" id="PR00039">
    <property type="entry name" value="HTHLYSR"/>
</dbReference>
<dbReference type="Proteomes" id="UP000092247">
    <property type="component" value="Unassembled WGS sequence"/>
</dbReference>
<name>A0A1B8H7D6_9GAMM</name>
<dbReference type="SUPFAM" id="SSF53850">
    <property type="entry name" value="Periplasmic binding protein-like II"/>
    <property type="match status" value="1"/>
</dbReference>
<dbReference type="PROSITE" id="PS50931">
    <property type="entry name" value="HTH_LYSR"/>
    <property type="match status" value="1"/>
</dbReference>
<dbReference type="PANTHER" id="PTHR30537:SF66">
    <property type="entry name" value="IRON-REGULATED VIRULENCE REGULATORY PROTEIN IRGB"/>
    <property type="match status" value="1"/>
</dbReference>
<dbReference type="Pfam" id="PF03466">
    <property type="entry name" value="LysR_substrate"/>
    <property type="match status" value="1"/>
</dbReference>
<protein>
    <submittedName>
        <fullName evidence="6">LysR family transcriptional regulator</fullName>
    </submittedName>
</protein>
<dbReference type="InterPro" id="IPR036388">
    <property type="entry name" value="WH-like_DNA-bd_sf"/>
</dbReference>
<dbReference type="EMBL" id="LZEX01000034">
    <property type="protein sequence ID" value="OBU04970.1"/>
    <property type="molecule type" value="Genomic_DNA"/>
</dbReference>
<dbReference type="InterPro" id="IPR058163">
    <property type="entry name" value="LysR-type_TF_proteobact-type"/>
</dbReference>
<dbReference type="InterPro" id="IPR000847">
    <property type="entry name" value="LysR_HTH_N"/>
</dbReference>
<feature type="domain" description="HTH lysR-type" evidence="5">
    <location>
        <begin position="5"/>
        <end position="62"/>
    </location>
</feature>
<comment type="caution">
    <text evidence="6">The sequence shown here is derived from an EMBL/GenBank/DDBJ whole genome shotgun (WGS) entry which is preliminary data.</text>
</comment>
<dbReference type="Pfam" id="PF00126">
    <property type="entry name" value="HTH_1"/>
    <property type="match status" value="1"/>
</dbReference>
<organism evidence="6 7">
    <name type="scientific">Morganella psychrotolerans</name>
    <dbReference type="NCBI Taxonomy" id="368603"/>
    <lineage>
        <taxon>Bacteria</taxon>
        <taxon>Pseudomonadati</taxon>
        <taxon>Pseudomonadota</taxon>
        <taxon>Gammaproteobacteria</taxon>
        <taxon>Enterobacterales</taxon>
        <taxon>Morganellaceae</taxon>
        <taxon>Morganella</taxon>
    </lineage>
</organism>
<dbReference type="GO" id="GO:0003700">
    <property type="term" value="F:DNA-binding transcription factor activity"/>
    <property type="evidence" value="ECO:0007669"/>
    <property type="project" value="InterPro"/>
</dbReference>
<gene>
    <name evidence="6" type="ORF">AYY17_08810</name>
</gene>
<evidence type="ECO:0000256" key="3">
    <source>
        <dbReference type="ARBA" id="ARBA00023125"/>
    </source>
</evidence>
<evidence type="ECO:0000313" key="6">
    <source>
        <dbReference type="EMBL" id="OBU04970.1"/>
    </source>
</evidence>
<evidence type="ECO:0000259" key="5">
    <source>
        <dbReference type="PROSITE" id="PS50931"/>
    </source>
</evidence>
<keyword evidence="4" id="KW-0804">Transcription</keyword>
<dbReference type="PANTHER" id="PTHR30537">
    <property type="entry name" value="HTH-TYPE TRANSCRIPTIONAL REGULATOR"/>
    <property type="match status" value="1"/>
</dbReference>
<keyword evidence="3" id="KW-0238">DNA-binding</keyword>
<sequence length="302" mass="33321">MQKNDSFSGITAFVAAAQSGSFTAAADKLGITKSAVSKRLILLESALGVSLFQRGNRRITLTISGERYLQHCLAALNILSEAEDDISKQQTTLSGRLRIDLPAAFGRRRVMPVLDGLMSRYPQLMMSISFRERYIDLAEEGADLAIRIGELANSSHLIARRLTSQTLVLCAAPEYLAQYGEPETIDALAQHRCIVGFRQDQPFYWPLYCEEKPQRIIPPPFYELADGDAMLSTVLNGHGIAQLPLWMAGDYLRDGLLCRVLPASEGAQIPIHVIWLKNTQLPAKTRFVADALIAAAKNGDFD</sequence>
<evidence type="ECO:0000256" key="4">
    <source>
        <dbReference type="ARBA" id="ARBA00023163"/>
    </source>
</evidence>
<evidence type="ECO:0000313" key="7">
    <source>
        <dbReference type="Proteomes" id="UP000092247"/>
    </source>
</evidence>
<proteinExistence type="inferred from homology"/>
<dbReference type="RefSeq" id="WP_067425006.1">
    <property type="nucleotide sequence ID" value="NZ_LZEX01000034.1"/>
</dbReference>